<dbReference type="Proteomes" id="UP000801492">
    <property type="component" value="Unassembled WGS sequence"/>
</dbReference>
<evidence type="ECO:0000313" key="3">
    <source>
        <dbReference type="Proteomes" id="UP000801492"/>
    </source>
</evidence>
<name>A0A8K0G959_IGNLU</name>
<dbReference type="GO" id="GO:0000786">
    <property type="term" value="C:nucleosome"/>
    <property type="evidence" value="ECO:0007669"/>
    <property type="project" value="InterPro"/>
</dbReference>
<dbReference type="EMBL" id="VTPC01046406">
    <property type="protein sequence ID" value="KAF2890789.1"/>
    <property type="molecule type" value="Genomic_DNA"/>
</dbReference>
<keyword evidence="3" id="KW-1185">Reference proteome</keyword>
<dbReference type="GO" id="GO:0006334">
    <property type="term" value="P:nucleosome assembly"/>
    <property type="evidence" value="ECO:0007669"/>
    <property type="project" value="InterPro"/>
</dbReference>
<gene>
    <name evidence="2" type="ORF">ILUMI_15384</name>
</gene>
<reference evidence="2" key="1">
    <citation type="submission" date="2019-08" db="EMBL/GenBank/DDBJ databases">
        <title>The genome of the North American firefly Photinus pyralis.</title>
        <authorList>
            <consortium name="Photinus pyralis genome working group"/>
            <person name="Fallon T.R."/>
            <person name="Sander Lower S.E."/>
            <person name="Weng J.-K."/>
        </authorList>
    </citation>
    <scope>NUCLEOTIDE SEQUENCE</scope>
    <source>
        <strain evidence="2">TRF0915ILg1</strain>
        <tissue evidence="2">Whole body</tissue>
    </source>
</reference>
<protein>
    <recommendedName>
        <fullName evidence="1">H15 domain-containing protein</fullName>
    </recommendedName>
</protein>
<dbReference type="GO" id="GO:0003677">
    <property type="term" value="F:DNA binding"/>
    <property type="evidence" value="ECO:0007669"/>
    <property type="project" value="InterPro"/>
</dbReference>
<dbReference type="Pfam" id="PF16007">
    <property type="entry name" value="DUF4777"/>
    <property type="match status" value="1"/>
</dbReference>
<feature type="domain" description="H15" evidence="1">
    <location>
        <begin position="16"/>
        <end position="91"/>
    </location>
</feature>
<dbReference type="AlphaFoldDB" id="A0A8K0G959"/>
<comment type="caution">
    <text evidence="2">The sequence shown here is derived from an EMBL/GenBank/DDBJ whole genome shotgun (WGS) entry which is preliminary data.</text>
</comment>
<dbReference type="InterPro" id="IPR005818">
    <property type="entry name" value="Histone_H1/H5_H15"/>
</dbReference>
<accession>A0A8K0G959</accession>
<organism evidence="2 3">
    <name type="scientific">Ignelater luminosus</name>
    <name type="common">Cucubano</name>
    <name type="synonym">Pyrophorus luminosus</name>
    <dbReference type="NCBI Taxonomy" id="2038154"/>
    <lineage>
        <taxon>Eukaryota</taxon>
        <taxon>Metazoa</taxon>
        <taxon>Ecdysozoa</taxon>
        <taxon>Arthropoda</taxon>
        <taxon>Hexapoda</taxon>
        <taxon>Insecta</taxon>
        <taxon>Pterygota</taxon>
        <taxon>Neoptera</taxon>
        <taxon>Endopterygota</taxon>
        <taxon>Coleoptera</taxon>
        <taxon>Polyphaga</taxon>
        <taxon>Elateriformia</taxon>
        <taxon>Elateroidea</taxon>
        <taxon>Elateridae</taxon>
        <taxon>Agrypninae</taxon>
        <taxon>Pyrophorini</taxon>
        <taxon>Ignelater</taxon>
    </lineage>
</organism>
<proteinExistence type="predicted"/>
<dbReference type="OrthoDB" id="7695286at2759"/>
<dbReference type="PROSITE" id="PS51504">
    <property type="entry name" value="H15"/>
    <property type="match status" value="1"/>
</dbReference>
<sequence>MSEPQSHSHDKTKHENHREERKIAAVIMEALCEMQTSKRPNGASSSRLVAYICNNYDVPEEKLRKHMPSVMHHGLCFGVLRKENNRYRINPEFLKTTVGEVQFKTSNPMLIRLPYKICKRCQKVKRPRCSITPYKKIHYKSASRHKEIV</sequence>
<dbReference type="InterPro" id="IPR031957">
    <property type="entry name" value="DUF4777"/>
</dbReference>
<evidence type="ECO:0000313" key="2">
    <source>
        <dbReference type="EMBL" id="KAF2890789.1"/>
    </source>
</evidence>
<evidence type="ECO:0000259" key="1">
    <source>
        <dbReference type="PROSITE" id="PS51504"/>
    </source>
</evidence>